<dbReference type="Proteomes" id="UP000558688">
    <property type="component" value="Unassembled WGS sequence"/>
</dbReference>
<sequence>MLELAAVAATNAAAPRSLDDTDHDADDNDDNHTEDTALTPLRPSFCQHRHRYASVSLVSLADCPVIRIPRALLIRALKRTEYR</sequence>
<gene>
    <name evidence="2" type="ORF">FOXYS1_16136</name>
</gene>
<dbReference type="AlphaFoldDB" id="A0A8H4YFE4"/>
<evidence type="ECO:0000313" key="2">
    <source>
        <dbReference type="EMBL" id="KAF5227117.1"/>
    </source>
</evidence>
<evidence type="ECO:0000313" key="3">
    <source>
        <dbReference type="Proteomes" id="UP000558688"/>
    </source>
</evidence>
<proteinExistence type="predicted"/>
<feature type="region of interest" description="Disordered" evidence="1">
    <location>
        <begin position="1"/>
        <end position="38"/>
    </location>
</feature>
<dbReference type="EMBL" id="JAAFOW010005090">
    <property type="protein sequence ID" value="KAF5227117.1"/>
    <property type="molecule type" value="Genomic_DNA"/>
</dbReference>
<name>A0A8H4YFE4_FUSOX</name>
<feature type="compositionally biased region" description="Low complexity" evidence="1">
    <location>
        <begin position="1"/>
        <end position="14"/>
    </location>
</feature>
<comment type="caution">
    <text evidence="2">The sequence shown here is derived from an EMBL/GenBank/DDBJ whole genome shotgun (WGS) entry which is preliminary data.</text>
</comment>
<accession>A0A8H4YFE4</accession>
<reference evidence="2" key="1">
    <citation type="submission" date="2020-02" db="EMBL/GenBank/DDBJ databases">
        <title>Identification and distribution of gene clusters putatively required for synthesis of sphingolipid metabolism inhibitors in phylogenetically diverse species of the filamentous fungus Fusarium.</title>
        <authorList>
            <person name="Kim H.-S."/>
            <person name="Busman M."/>
            <person name="Brown D.W."/>
            <person name="Divon H."/>
            <person name="Uhlig S."/>
            <person name="Proctor R.H."/>
        </authorList>
    </citation>
    <scope>NUCLEOTIDE SEQUENCE [LARGE SCALE GENOMIC DNA]</scope>
    <source>
        <strain evidence="2">NRRL 39464</strain>
    </source>
</reference>
<organism evidence="2 3">
    <name type="scientific">Fusarium oxysporum</name>
    <name type="common">Fusarium vascular wilt</name>
    <dbReference type="NCBI Taxonomy" id="5507"/>
    <lineage>
        <taxon>Eukaryota</taxon>
        <taxon>Fungi</taxon>
        <taxon>Dikarya</taxon>
        <taxon>Ascomycota</taxon>
        <taxon>Pezizomycotina</taxon>
        <taxon>Sordariomycetes</taxon>
        <taxon>Hypocreomycetidae</taxon>
        <taxon>Hypocreales</taxon>
        <taxon>Nectriaceae</taxon>
        <taxon>Fusarium</taxon>
        <taxon>Fusarium oxysporum species complex</taxon>
    </lineage>
</organism>
<evidence type="ECO:0000256" key="1">
    <source>
        <dbReference type="SAM" id="MobiDB-lite"/>
    </source>
</evidence>
<protein>
    <submittedName>
        <fullName evidence="2">Uncharacterized protein</fullName>
    </submittedName>
</protein>